<organism evidence="1 2">
    <name type="scientific">Cronobacter phage LPCS28</name>
    <dbReference type="NCBI Taxonomy" id="2924885"/>
    <lineage>
        <taxon>Viruses</taxon>
        <taxon>Duplodnaviria</taxon>
        <taxon>Heunggongvirae</taxon>
        <taxon>Uroviricota</taxon>
        <taxon>Caudoviricetes</taxon>
        <taxon>Pantevenvirales</taxon>
        <taxon>Straboviridae</taxon>
        <taxon>Nanhuvirus</taxon>
        <taxon>Nanhuvirus LPCS28</taxon>
    </lineage>
</organism>
<proteinExistence type="predicted"/>
<gene>
    <name evidence="1" type="ORF">EHEKIMEA_00089</name>
</gene>
<accession>A0AAE9K5D0</accession>
<dbReference type="Proteomes" id="UP000832072">
    <property type="component" value="Segment"/>
</dbReference>
<dbReference type="Pfam" id="PF19174">
    <property type="entry name" value="DUF5856"/>
    <property type="match status" value="1"/>
</dbReference>
<reference evidence="1 2" key="1">
    <citation type="submission" date="2022-02" db="EMBL/GenBank/DDBJ databases">
        <authorList>
            <person name="Tian F."/>
            <person name="Li J."/>
            <person name="Li F."/>
            <person name="Tong Y."/>
        </authorList>
    </citation>
    <scope>NUCLEOTIDE SEQUENCE [LARGE SCALE GENOMIC DNA]</scope>
</reference>
<dbReference type="InterPro" id="IPR043876">
    <property type="entry name" value="DUF5856"/>
</dbReference>
<sequence length="129" mass="14577">MSFKDFKNKKEASVSAFITAGLSAVTYAHIIHLNENDYNRHVILDEFYKALPELMDAFAEAWLADNSGISMELPRLTSEVPEDMIQALVEMGSSIRPHLIPALQSQMDSIVMQCKQTLYKLRKLTKGTK</sequence>
<name>A0AAE9K5D0_9CAUD</name>
<dbReference type="EMBL" id="OM638103">
    <property type="protein sequence ID" value="UNY46971.1"/>
    <property type="molecule type" value="Genomic_DNA"/>
</dbReference>
<evidence type="ECO:0000313" key="2">
    <source>
        <dbReference type="Proteomes" id="UP000832072"/>
    </source>
</evidence>
<keyword evidence="2" id="KW-1185">Reference proteome</keyword>
<protein>
    <submittedName>
        <fullName evidence="1">Uncharacterized protein</fullName>
    </submittedName>
</protein>
<evidence type="ECO:0000313" key="1">
    <source>
        <dbReference type="EMBL" id="UNY46971.1"/>
    </source>
</evidence>